<evidence type="ECO:0000259" key="6">
    <source>
        <dbReference type="Pfam" id="PF09258"/>
    </source>
</evidence>
<evidence type="ECO:0000256" key="5">
    <source>
        <dbReference type="SAM" id="SignalP"/>
    </source>
</evidence>
<proteinExistence type="inferred from homology"/>
<evidence type="ECO:0000256" key="2">
    <source>
        <dbReference type="ARBA" id="ARBA00022679"/>
    </source>
</evidence>
<dbReference type="AlphaFoldDB" id="A0A0K9NUZ2"/>
<dbReference type="GO" id="GO:0016757">
    <property type="term" value="F:glycosyltransferase activity"/>
    <property type="evidence" value="ECO:0007669"/>
    <property type="project" value="InterPro"/>
</dbReference>
<dbReference type="Proteomes" id="UP000036987">
    <property type="component" value="Unassembled WGS sequence"/>
</dbReference>
<feature type="transmembrane region" description="Helical" evidence="4">
    <location>
        <begin position="49"/>
        <end position="70"/>
    </location>
</feature>
<dbReference type="OMA" id="WIYTIHP"/>
<evidence type="ECO:0000313" key="7">
    <source>
        <dbReference type="EMBL" id="KMZ60584.1"/>
    </source>
</evidence>
<keyword evidence="5" id="KW-0732">Signal</keyword>
<keyword evidence="8" id="KW-1185">Reference proteome</keyword>
<name>A0A0K9NUZ2_ZOSMR</name>
<dbReference type="Gene3D" id="3.90.550.10">
    <property type="entry name" value="Spore Coat Polysaccharide Biosynthesis Protein SpsA, Chain A"/>
    <property type="match status" value="1"/>
</dbReference>
<keyword evidence="2" id="KW-0808">Transferase</keyword>
<comment type="caution">
    <text evidence="7">The sequence shown here is derived from an EMBL/GenBank/DDBJ whole genome shotgun (WGS) entry which is preliminary data.</text>
</comment>
<dbReference type="OrthoDB" id="5954868at2759"/>
<gene>
    <name evidence="7" type="ORF">ZOSMA_58G00400</name>
</gene>
<evidence type="ECO:0000256" key="3">
    <source>
        <dbReference type="ARBA" id="ARBA00023157"/>
    </source>
</evidence>
<feature type="chain" id="PRO_5005527065" evidence="5">
    <location>
        <begin position="19"/>
        <end position="319"/>
    </location>
</feature>
<dbReference type="PANTHER" id="PTHR48409:SF1">
    <property type="entry name" value="GLYCOSYLTRANSFERASE FAMILY PROTEIN 64 C3"/>
    <property type="match status" value="1"/>
</dbReference>
<dbReference type="Pfam" id="PF09258">
    <property type="entry name" value="Glyco_transf_64"/>
    <property type="match status" value="1"/>
</dbReference>
<dbReference type="GO" id="GO:0016020">
    <property type="term" value="C:membrane"/>
    <property type="evidence" value="ECO:0007669"/>
    <property type="project" value="InterPro"/>
</dbReference>
<evidence type="ECO:0000256" key="4">
    <source>
        <dbReference type="SAM" id="Phobius"/>
    </source>
</evidence>
<dbReference type="STRING" id="29655.A0A0K9NUZ2"/>
<comment type="similarity">
    <text evidence="1">Belongs to the glycosyltransferase 64 family.</text>
</comment>
<organism evidence="7 8">
    <name type="scientific">Zostera marina</name>
    <name type="common">Eelgrass</name>
    <dbReference type="NCBI Taxonomy" id="29655"/>
    <lineage>
        <taxon>Eukaryota</taxon>
        <taxon>Viridiplantae</taxon>
        <taxon>Streptophyta</taxon>
        <taxon>Embryophyta</taxon>
        <taxon>Tracheophyta</taxon>
        <taxon>Spermatophyta</taxon>
        <taxon>Magnoliopsida</taxon>
        <taxon>Liliopsida</taxon>
        <taxon>Zosteraceae</taxon>
        <taxon>Zostera</taxon>
    </lineage>
</organism>
<reference evidence="8" key="1">
    <citation type="journal article" date="2016" name="Nature">
        <title>The genome of the seagrass Zostera marina reveals angiosperm adaptation to the sea.</title>
        <authorList>
            <person name="Olsen J.L."/>
            <person name="Rouze P."/>
            <person name="Verhelst B."/>
            <person name="Lin Y.-C."/>
            <person name="Bayer T."/>
            <person name="Collen J."/>
            <person name="Dattolo E."/>
            <person name="De Paoli E."/>
            <person name="Dittami S."/>
            <person name="Maumus F."/>
            <person name="Michel G."/>
            <person name="Kersting A."/>
            <person name="Lauritano C."/>
            <person name="Lohaus R."/>
            <person name="Toepel M."/>
            <person name="Tonon T."/>
            <person name="Vanneste K."/>
            <person name="Amirebrahimi M."/>
            <person name="Brakel J."/>
            <person name="Bostroem C."/>
            <person name="Chovatia M."/>
            <person name="Grimwood J."/>
            <person name="Jenkins J.W."/>
            <person name="Jueterbock A."/>
            <person name="Mraz A."/>
            <person name="Stam W.T."/>
            <person name="Tice H."/>
            <person name="Bornberg-Bauer E."/>
            <person name="Green P.J."/>
            <person name="Pearson G.A."/>
            <person name="Procaccini G."/>
            <person name="Duarte C.M."/>
            <person name="Schmutz J."/>
            <person name="Reusch T.B.H."/>
            <person name="Van de Peer Y."/>
        </authorList>
    </citation>
    <scope>NUCLEOTIDE SEQUENCE [LARGE SCALE GENOMIC DNA]</scope>
    <source>
        <strain evidence="8">cv. Finnish</strain>
    </source>
</reference>
<feature type="signal peptide" evidence="5">
    <location>
        <begin position="1"/>
        <end position="18"/>
    </location>
</feature>
<keyword evidence="4" id="KW-0472">Membrane</keyword>
<evidence type="ECO:0000313" key="8">
    <source>
        <dbReference type="Proteomes" id="UP000036987"/>
    </source>
</evidence>
<dbReference type="SUPFAM" id="SSF53448">
    <property type="entry name" value="Nucleotide-diphospho-sugar transferases"/>
    <property type="match status" value="1"/>
</dbReference>
<dbReference type="EMBL" id="LFYR01001606">
    <property type="protein sequence ID" value="KMZ60584.1"/>
    <property type="molecule type" value="Genomic_DNA"/>
</dbReference>
<dbReference type="InterPro" id="IPR053318">
    <property type="entry name" value="GT64"/>
</dbReference>
<accession>A0A0K9NUZ2</accession>
<keyword evidence="4" id="KW-1133">Transmembrane helix</keyword>
<feature type="domain" description="Glycosyl transferase 64" evidence="6">
    <location>
        <begin position="35"/>
        <end position="290"/>
    </location>
</feature>
<protein>
    <submittedName>
        <fullName evidence="7">Exostosin-1a</fullName>
    </submittedName>
</protein>
<dbReference type="InterPro" id="IPR015338">
    <property type="entry name" value="GT64_dom"/>
</dbReference>
<keyword evidence="4" id="KW-0812">Transmembrane</keyword>
<keyword evidence="3" id="KW-1015">Disulfide bond</keyword>
<evidence type="ECO:0000256" key="1">
    <source>
        <dbReference type="ARBA" id="ARBA00008700"/>
    </source>
</evidence>
<dbReference type="InterPro" id="IPR029044">
    <property type="entry name" value="Nucleotide-diphossugar_trans"/>
</dbReference>
<dbReference type="PANTHER" id="PTHR48409">
    <property type="entry name" value="GLYCOSYLTRANSFERASE FAMILY PROTEIN 64 C3"/>
    <property type="match status" value="1"/>
</dbReference>
<sequence length="319" mass="36233">MRKSLLLVIFHLVVGTATILTPNCTIPDDLNPNQLTVLISGYSTHRLPLLRTLASFYATLPIISSVLILWGNPKTHPSLLTFPSTSSTAPIILIRNPTRSLNHRFHPHPQIRTLAVLICDDDIQIPSLSISFAFRTWQSHPDRIVGFFPRSHELDLESKSWIYTIHPDKHSIVLTKMMIVASEYLWKYTCIEEGSGMERARSVVKKERNCEDLLINFVVAMDSRKGPLLVGSNWVRDWGDTRNEKDEKIAKGKKKVAISEKEGHRRRRGMCIGEFHKALGIMPLRYSYGNFVEGVKEQGLCQKGGKLVRCDQVGRDHDQ</sequence>